<dbReference type="Proteomes" id="UP001218218">
    <property type="component" value="Unassembled WGS sequence"/>
</dbReference>
<evidence type="ECO:0000313" key="3">
    <source>
        <dbReference type="Proteomes" id="UP001218218"/>
    </source>
</evidence>
<dbReference type="AlphaFoldDB" id="A0AAD7AKC9"/>
<evidence type="ECO:0000313" key="2">
    <source>
        <dbReference type="EMBL" id="KAJ7361336.1"/>
    </source>
</evidence>
<dbReference type="EMBL" id="JARIHO010000005">
    <property type="protein sequence ID" value="KAJ7361336.1"/>
    <property type="molecule type" value="Genomic_DNA"/>
</dbReference>
<dbReference type="PANTHER" id="PTHR33606">
    <property type="entry name" value="PROTEIN YCII"/>
    <property type="match status" value="1"/>
</dbReference>
<name>A0AAD7AKC9_9AGAR</name>
<dbReference type="InterPro" id="IPR005545">
    <property type="entry name" value="YCII"/>
</dbReference>
<reference evidence="2" key="1">
    <citation type="submission" date="2023-03" db="EMBL/GenBank/DDBJ databases">
        <title>Massive genome expansion in bonnet fungi (Mycena s.s.) driven by repeated elements and novel gene families across ecological guilds.</title>
        <authorList>
            <consortium name="Lawrence Berkeley National Laboratory"/>
            <person name="Harder C.B."/>
            <person name="Miyauchi S."/>
            <person name="Viragh M."/>
            <person name="Kuo A."/>
            <person name="Thoen E."/>
            <person name="Andreopoulos B."/>
            <person name="Lu D."/>
            <person name="Skrede I."/>
            <person name="Drula E."/>
            <person name="Henrissat B."/>
            <person name="Morin E."/>
            <person name="Kohler A."/>
            <person name="Barry K."/>
            <person name="LaButti K."/>
            <person name="Morin E."/>
            <person name="Salamov A."/>
            <person name="Lipzen A."/>
            <person name="Mereny Z."/>
            <person name="Hegedus B."/>
            <person name="Baldrian P."/>
            <person name="Stursova M."/>
            <person name="Weitz H."/>
            <person name="Taylor A."/>
            <person name="Grigoriev I.V."/>
            <person name="Nagy L.G."/>
            <person name="Martin F."/>
            <person name="Kauserud H."/>
        </authorList>
    </citation>
    <scope>NUCLEOTIDE SEQUENCE</scope>
    <source>
        <strain evidence="2">CBHHK002</strain>
    </source>
</reference>
<dbReference type="SUPFAM" id="SSF54909">
    <property type="entry name" value="Dimeric alpha+beta barrel"/>
    <property type="match status" value="1"/>
</dbReference>
<sequence>MSRKFALFAPYITSPDAPALRARIHTPHVARLKELLAAGVIKFGGPFYNDAGAGENAAQRAFGGTFLLLEAESHEEALKIIQADEYYKEGLWDVAHIRLVEYNPLSGYPF</sequence>
<protein>
    <recommendedName>
        <fullName evidence="1">YCII-related domain-containing protein</fullName>
    </recommendedName>
</protein>
<dbReference type="PANTHER" id="PTHR33606:SF3">
    <property type="entry name" value="PROTEIN YCII"/>
    <property type="match status" value="1"/>
</dbReference>
<dbReference type="InterPro" id="IPR011008">
    <property type="entry name" value="Dimeric_a/b-barrel"/>
</dbReference>
<dbReference type="InterPro" id="IPR051807">
    <property type="entry name" value="Sec-metab_biosynth-assoc"/>
</dbReference>
<feature type="domain" description="YCII-related" evidence="1">
    <location>
        <begin position="16"/>
        <end position="97"/>
    </location>
</feature>
<organism evidence="2 3">
    <name type="scientific">Mycena albidolilacea</name>
    <dbReference type="NCBI Taxonomy" id="1033008"/>
    <lineage>
        <taxon>Eukaryota</taxon>
        <taxon>Fungi</taxon>
        <taxon>Dikarya</taxon>
        <taxon>Basidiomycota</taxon>
        <taxon>Agaricomycotina</taxon>
        <taxon>Agaricomycetes</taxon>
        <taxon>Agaricomycetidae</taxon>
        <taxon>Agaricales</taxon>
        <taxon>Marasmiineae</taxon>
        <taxon>Mycenaceae</taxon>
        <taxon>Mycena</taxon>
    </lineage>
</organism>
<dbReference type="Pfam" id="PF03795">
    <property type="entry name" value="YCII"/>
    <property type="match status" value="1"/>
</dbReference>
<dbReference type="Gene3D" id="3.30.70.1060">
    <property type="entry name" value="Dimeric alpha+beta barrel"/>
    <property type="match status" value="1"/>
</dbReference>
<comment type="caution">
    <text evidence="2">The sequence shown here is derived from an EMBL/GenBank/DDBJ whole genome shotgun (WGS) entry which is preliminary data.</text>
</comment>
<gene>
    <name evidence="2" type="ORF">DFH08DRAFT_843808</name>
</gene>
<proteinExistence type="predicted"/>
<evidence type="ECO:0000259" key="1">
    <source>
        <dbReference type="Pfam" id="PF03795"/>
    </source>
</evidence>
<keyword evidence="3" id="KW-1185">Reference proteome</keyword>
<accession>A0AAD7AKC9</accession>